<evidence type="ECO:0000313" key="2">
    <source>
        <dbReference type="Proteomes" id="UP001596270"/>
    </source>
</evidence>
<dbReference type="RefSeq" id="WP_371436918.1">
    <property type="nucleotide sequence ID" value="NZ_JBHSRS010000082.1"/>
</dbReference>
<reference evidence="2" key="1">
    <citation type="journal article" date="2019" name="Int. J. Syst. Evol. Microbiol.">
        <title>The Global Catalogue of Microorganisms (GCM) 10K type strain sequencing project: providing services to taxonomists for standard genome sequencing and annotation.</title>
        <authorList>
            <consortium name="The Broad Institute Genomics Platform"/>
            <consortium name="The Broad Institute Genome Sequencing Center for Infectious Disease"/>
            <person name="Wu L."/>
            <person name="Ma J."/>
        </authorList>
    </citation>
    <scope>NUCLEOTIDE SEQUENCE [LARGE SCALE GENOMIC DNA]</scope>
    <source>
        <strain evidence="2">CCUG 39402</strain>
    </source>
</reference>
<organism evidence="1 2">
    <name type="scientific">Polaromonas aquatica</name>
    <dbReference type="NCBI Taxonomy" id="332657"/>
    <lineage>
        <taxon>Bacteria</taxon>
        <taxon>Pseudomonadati</taxon>
        <taxon>Pseudomonadota</taxon>
        <taxon>Betaproteobacteria</taxon>
        <taxon>Burkholderiales</taxon>
        <taxon>Comamonadaceae</taxon>
        <taxon>Polaromonas</taxon>
    </lineage>
</organism>
<proteinExistence type="predicted"/>
<comment type="caution">
    <text evidence="1">The sequence shown here is derived from an EMBL/GenBank/DDBJ whole genome shotgun (WGS) entry which is preliminary data.</text>
</comment>
<evidence type="ECO:0008006" key="3">
    <source>
        <dbReference type="Google" id="ProtNLM"/>
    </source>
</evidence>
<dbReference type="Proteomes" id="UP001596270">
    <property type="component" value="Unassembled WGS sequence"/>
</dbReference>
<keyword evidence="2" id="KW-1185">Reference proteome</keyword>
<dbReference type="InterPro" id="IPR029063">
    <property type="entry name" value="SAM-dependent_MTases_sf"/>
</dbReference>
<gene>
    <name evidence="1" type="ORF">ACFQND_18270</name>
</gene>
<name>A0ABW1TZW6_9BURK</name>
<sequence>MGINAELVSLVARMRSDSILLGDTVIEIGAQDVCVAPEVICQIAAKYILEKSKADIVNAKELYALLGFANYKCIDASGGNDALLMDLNKDIREEYGFFESYDLVTNLGTAEHCFNQFTVFKNLHDICKRGGVMVHALPAQGNVNHGFYNYHPRFFLDLAVANGYEILDLSFTVDYKSTLIKYTKAEFQNWDSHDILFYAVFRKVNDAPFCTPFDGMFAKINKVAGYLTGDVDPLKTEFSPYLKGGNWENTKGYANQSPQRSSYLKMFSRRLKSIFY</sequence>
<accession>A0ABW1TZW6</accession>
<dbReference type="SUPFAM" id="SSF53335">
    <property type="entry name" value="S-adenosyl-L-methionine-dependent methyltransferases"/>
    <property type="match status" value="1"/>
</dbReference>
<protein>
    <recommendedName>
        <fullName evidence="3">Methyltransferase type 11 domain-containing protein</fullName>
    </recommendedName>
</protein>
<dbReference type="Gene3D" id="3.40.50.150">
    <property type="entry name" value="Vaccinia Virus protein VP39"/>
    <property type="match status" value="1"/>
</dbReference>
<dbReference type="EMBL" id="JBHSRS010000082">
    <property type="protein sequence ID" value="MFC6283174.1"/>
    <property type="molecule type" value="Genomic_DNA"/>
</dbReference>
<evidence type="ECO:0000313" key="1">
    <source>
        <dbReference type="EMBL" id="MFC6283174.1"/>
    </source>
</evidence>